<dbReference type="InterPro" id="IPR034161">
    <property type="entry name" value="Pepsin-like_plant"/>
</dbReference>
<proteinExistence type="inferred from homology"/>
<keyword evidence="5" id="KW-0325">Glycoprotein</keyword>
<dbReference type="Gene3D" id="2.40.70.10">
    <property type="entry name" value="Acid Proteases"/>
    <property type="match status" value="2"/>
</dbReference>
<accession>A0A9D4YLK4</accession>
<feature type="non-terminal residue" evidence="7">
    <location>
        <position position="1"/>
    </location>
</feature>
<dbReference type="InterPro" id="IPR021109">
    <property type="entry name" value="Peptidase_aspartic_dom_sf"/>
</dbReference>
<comment type="similarity">
    <text evidence="1">Belongs to the peptidase A1 family.</text>
</comment>
<gene>
    <name evidence="7" type="ORF">KIW84_010686</name>
</gene>
<evidence type="ECO:0000313" key="8">
    <source>
        <dbReference type="Proteomes" id="UP001058974"/>
    </source>
</evidence>
<protein>
    <recommendedName>
        <fullName evidence="6">Peptidase A1 domain-containing protein</fullName>
    </recommendedName>
</protein>
<dbReference type="CDD" id="cd05476">
    <property type="entry name" value="pepsin_A_like_plant"/>
    <property type="match status" value="1"/>
</dbReference>
<comment type="caution">
    <text evidence="7">The sequence shown here is derived from an EMBL/GenBank/DDBJ whole genome shotgun (WGS) entry which is preliminary data.</text>
</comment>
<evidence type="ECO:0000256" key="4">
    <source>
        <dbReference type="ARBA" id="ARBA00022801"/>
    </source>
</evidence>
<dbReference type="EMBL" id="JAMSHJ010000001">
    <property type="protein sequence ID" value="KAI5441314.1"/>
    <property type="molecule type" value="Genomic_DNA"/>
</dbReference>
<dbReference type="PROSITE" id="PS51767">
    <property type="entry name" value="PEPTIDASE_A1"/>
    <property type="match status" value="1"/>
</dbReference>
<name>A0A9D4YLK4_PEA</name>
<dbReference type="Gramene" id="Psat01G0068600-T1">
    <property type="protein sequence ID" value="KAI5441314.1"/>
    <property type="gene ID" value="KIW84_010686"/>
</dbReference>
<sequence>LEWSVIQKQYMKKTKQYFQIRANTKMNILITYFCCIILSSIQQSHSASPSPSPSRSIISIPLYHKGIQHPDKEATSDIYPIDNAYAIFLWIGTPVQVLLVMVDIGSPISWSQCDPCNSCYPMQRPAFNTRASSTFRELGSYSDTCLIPMMREVFGNSTGWTCRYNVKYGSATSHEFHSFGLMVTDTLNLEHSNTQVKDFIIGCGDSYEGPFRAQFSGVLGLGRGPLSIQSQLKATAFSFCPVSQGSEKPSSLEFYDVPPEMDQNGSIMVALTENSGYPFHYFLQFVGIGVDGFMLDIQSRVWGYGLNYDGGVIIDIGTMLTYLPTDAYSVFRSEILRTDHNRAAASGYEGLEFCYKDDSSNVFPTIEFHFENGNIAGQNFVSYKLNHNQLLFTPEEGTVCLSFAEGKSSALTVIGSNQLQGTLLTFDLVNQILVLTFNEC</sequence>
<evidence type="ECO:0000256" key="5">
    <source>
        <dbReference type="ARBA" id="ARBA00023180"/>
    </source>
</evidence>
<dbReference type="PANTHER" id="PTHR47967">
    <property type="entry name" value="OS07G0603500 PROTEIN-RELATED"/>
    <property type="match status" value="1"/>
</dbReference>
<evidence type="ECO:0000259" key="6">
    <source>
        <dbReference type="PROSITE" id="PS51767"/>
    </source>
</evidence>
<organism evidence="7 8">
    <name type="scientific">Pisum sativum</name>
    <name type="common">Garden pea</name>
    <name type="synonym">Lathyrus oleraceus</name>
    <dbReference type="NCBI Taxonomy" id="3888"/>
    <lineage>
        <taxon>Eukaryota</taxon>
        <taxon>Viridiplantae</taxon>
        <taxon>Streptophyta</taxon>
        <taxon>Embryophyta</taxon>
        <taxon>Tracheophyta</taxon>
        <taxon>Spermatophyta</taxon>
        <taxon>Magnoliopsida</taxon>
        <taxon>eudicotyledons</taxon>
        <taxon>Gunneridae</taxon>
        <taxon>Pentapetalae</taxon>
        <taxon>rosids</taxon>
        <taxon>fabids</taxon>
        <taxon>Fabales</taxon>
        <taxon>Fabaceae</taxon>
        <taxon>Papilionoideae</taxon>
        <taxon>50 kb inversion clade</taxon>
        <taxon>NPAAA clade</taxon>
        <taxon>Hologalegina</taxon>
        <taxon>IRL clade</taxon>
        <taxon>Fabeae</taxon>
        <taxon>Lathyrus</taxon>
    </lineage>
</organism>
<keyword evidence="4" id="KW-0378">Hydrolase</keyword>
<dbReference type="AlphaFoldDB" id="A0A9D4YLK4"/>
<dbReference type="SUPFAM" id="SSF50630">
    <property type="entry name" value="Acid proteases"/>
    <property type="match status" value="1"/>
</dbReference>
<evidence type="ECO:0000256" key="1">
    <source>
        <dbReference type="ARBA" id="ARBA00007447"/>
    </source>
</evidence>
<dbReference type="InterPro" id="IPR033121">
    <property type="entry name" value="PEPTIDASE_A1"/>
</dbReference>
<keyword evidence="8" id="KW-1185">Reference proteome</keyword>
<dbReference type="InterPro" id="IPR051708">
    <property type="entry name" value="Plant_Aspart_Prot_A1"/>
</dbReference>
<evidence type="ECO:0000313" key="7">
    <source>
        <dbReference type="EMBL" id="KAI5441314.1"/>
    </source>
</evidence>
<dbReference type="PANTHER" id="PTHR47967:SF121">
    <property type="entry name" value="EUKARYOTIC ASPARTYL PROTEASE FAMILY PROTEIN"/>
    <property type="match status" value="1"/>
</dbReference>
<reference evidence="7 8" key="1">
    <citation type="journal article" date="2022" name="Nat. Genet.">
        <title>Improved pea reference genome and pan-genome highlight genomic features and evolutionary characteristics.</title>
        <authorList>
            <person name="Yang T."/>
            <person name="Liu R."/>
            <person name="Luo Y."/>
            <person name="Hu S."/>
            <person name="Wang D."/>
            <person name="Wang C."/>
            <person name="Pandey M.K."/>
            <person name="Ge S."/>
            <person name="Xu Q."/>
            <person name="Li N."/>
            <person name="Li G."/>
            <person name="Huang Y."/>
            <person name="Saxena R.K."/>
            <person name="Ji Y."/>
            <person name="Li M."/>
            <person name="Yan X."/>
            <person name="He Y."/>
            <person name="Liu Y."/>
            <person name="Wang X."/>
            <person name="Xiang C."/>
            <person name="Varshney R.K."/>
            <person name="Ding H."/>
            <person name="Gao S."/>
            <person name="Zong X."/>
        </authorList>
    </citation>
    <scope>NUCLEOTIDE SEQUENCE [LARGE SCALE GENOMIC DNA]</scope>
    <source>
        <strain evidence="7 8">cv. Zhongwan 6</strain>
    </source>
</reference>
<dbReference type="GO" id="GO:0005576">
    <property type="term" value="C:extracellular region"/>
    <property type="evidence" value="ECO:0007669"/>
    <property type="project" value="TreeGrafter"/>
</dbReference>
<evidence type="ECO:0000256" key="3">
    <source>
        <dbReference type="ARBA" id="ARBA00022750"/>
    </source>
</evidence>
<dbReference type="Pfam" id="PF14543">
    <property type="entry name" value="TAXi_N"/>
    <property type="match status" value="1"/>
</dbReference>
<keyword evidence="2" id="KW-0645">Protease</keyword>
<dbReference type="InterPro" id="IPR032799">
    <property type="entry name" value="TAXi_C"/>
</dbReference>
<dbReference type="GO" id="GO:0006508">
    <property type="term" value="P:proteolysis"/>
    <property type="evidence" value="ECO:0007669"/>
    <property type="project" value="UniProtKB-KW"/>
</dbReference>
<dbReference type="InterPro" id="IPR032861">
    <property type="entry name" value="TAXi_N"/>
</dbReference>
<evidence type="ECO:0000256" key="2">
    <source>
        <dbReference type="ARBA" id="ARBA00022670"/>
    </source>
</evidence>
<dbReference type="GO" id="GO:0004190">
    <property type="term" value="F:aspartic-type endopeptidase activity"/>
    <property type="evidence" value="ECO:0007669"/>
    <property type="project" value="UniProtKB-KW"/>
</dbReference>
<keyword evidence="3" id="KW-0064">Aspartyl protease</keyword>
<dbReference type="Proteomes" id="UP001058974">
    <property type="component" value="Chromosome 1"/>
</dbReference>
<dbReference type="Pfam" id="PF14541">
    <property type="entry name" value="TAXi_C"/>
    <property type="match status" value="1"/>
</dbReference>
<feature type="domain" description="Peptidase A1" evidence="6">
    <location>
        <begin position="85"/>
        <end position="436"/>
    </location>
</feature>